<dbReference type="SMART" id="SM00262">
    <property type="entry name" value="GEL"/>
    <property type="match status" value="3"/>
</dbReference>
<dbReference type="InterPro" id="IPR007122">
    <property type="entry name" value="Villin/Gelsolin"/>
</dbReference>
<name>A0AAV5WXB4_9BILA</name>
<dbReference type="GO" id="GO:0005737">
    <property type="term" value="C:cytoplasm"/>
    <property type="evidence" value="ECO:0007669"/>
    <property type="project" value="TreeGrafter"/>
</dbReference>
<comment type="similarity">
    <text evidence="1">Belongs to the villin/gelsolin family.</text>
</comment>
<reference evidence="3" key="1">
    <citation type="submission" date="2023-10" db="EMBL/GenBank/DDBJ databases">
        <title>Genome assembly of Pristionchus species.</title>
        <authorList>
            <person name="Yoshida K."/>
            <person name="Sommer R.J."/>
        </authorList>
    </citation>
    <scope>NUCLEOTIDE SEQUENCE</scope>
    <source>
        <strain evidence="3">RS5133</strain>
    </source>
</reference>
<dbReference type="SUPFAM" id="SSF47050">
    <property type="entry name" value="VHP, Villin headpiece domain"/>
    <property type="match status" value="1"/>
</dbReference>
<proteinExistence type="inferred from homology"/>
<comment type="caution">
    <text evidence="3">The sequence shown here is derived from an EMBL/GenBank/DDBJ whole genome shotgun (WGS) entry which is preliminary data.</text>
</comment>
<dbReference type="InterPro" id="IPR007123">
    <property type="entry name" value="Gelsolin-like_dom"/>
</dbReference>
<evidence type="ECO:0000313" key="4">
    <source>
        <dbReference type="Proteomes" id="UP001432322"/>
    </source>
</evidence>
<dbReference type="InterPro" id="IPR036886">
    <property type="entry name" value="Villin_headpiece_dom_sf"/>
</dbReference>
<gene>
    <name evidence="3" type="ORF">PFISCL1PPCAC_25674</name>
</gene>
<evidence type="ECO:0000313" key="3">
    <source>
        <dbReference type="EMBL" id="GMT34377.1"/>
    </source>
</evidence>
<accession>A0AAV5WXB4</accession>
<dbReference type="EMBL" id="BTSY01000006">
    <property type="protein sequence ID" value="GMT34377.1"/>
    <property type="molecule type" value="Genomic_DNA"/>
</dbReference>
<dbReference type="Proteomes" id="UP001432322">
    <property type="component" value="Unassembled WGS sequence"/>
</dbReference>
<dbReference type="Gene3D" id="3.40.20.10">
    <property type="entry name" value="Severin"/>
    <property type="match status" value="4"/>
</dbReference>
<dbReference type="Pfam" id="PF02209">
    <property type="entry name" value="VHP"/>
    <property type="match status" value="1"/>
</dbReference>
<dbReference type="GO" id="GO:0005546">
    <property type="term" value="F:phosphatidylinositol-4,5-bisphosphate binding"/>
    <property type="evidence" value="ECO:0007669"/>
    <property type="project" value="TreeGrafter"/>
</dbReference>
<dbReference type="GO" id="GO:0051015">
    <property type="term" value="F:actin filament binding"/>
    <property type="evidence" value="ECO:0007669"/>
    <property type="project" value="InterPro"/>
</dbReference>
<organism evidence="3 4">
    <name type="scientific">Pristionchus fissidentatus</name>
    <dbReference type="NCBI Taxonomy" id="1538716"/>
    <lineage>
        <taxon>Eukaryota</taxon>
        <taxon>Metazoa</taxon>
        <taxon>Ecdysozoa</taxon>
        <taxon>Nematoda</taxon>
        <taxon>Chromadorea</taxon>
        <taxon>Rhabditida</taxon>
        <taxon>Rhabditina</taxon>
        <taxon>Diplogasteromorpha</taxon>
        <taxon>Diplogasteroidea</taxon>
        <taxon>Neodiplogasteridae</taxon>
        <taxon>Pristionchus</taxon>
    </lineage>
</organism>
<keyword evidence="4" id="KW-1185">Reference proteome</keyword>
<protein>
    <recommendedName>
        <fullName evidence="2">HP domain-containing protein</fullName>
    </recommendedName>
</protein>
<feature type="non-terminal residue" evidence="3">
    <location>
        <position position="1"/>
    </location>
</feature>
<dbReference type="Gene3D" id="1.10.950.10">
    <property type="entry name" value="Villin headpiece domain"/>
    <property type="match status" value="1"/>
</dbReference>
<sequence>SFSFSLLTPSLMISERTSLLLQSNTRWRDKQSSEEPRVKESLADRLSSLTTSADRWKSRVEREPDLASCRPAGRKSITDVPRRSVHTAPITIDQGLSSFFTPTVGSASDEVKCVEDSLDLDAIPCSAQKLGMIRKTPVARPQKRIISRRDATKEADMKDLHFVKPSLEGVNDDALVFSVSEDLNEPVAKSARDGLSSIADYTATKRSLRSAAATTESPYPPQLLVQIGGDDVIDVRSVIVSSSSIHDAASYLLVTRAALLIHHGAQSKALERSKAMQVASSILHTKQLDCSATKVERTCENDSARRQFFRILESSSQQGTVATGDEMIRKNRVFSVDAQLEISMVTVGSVPCHSLLDSSKCLIFDFHSELYVWSGRDCRRSQSIAGEEYANQMRSQLPSVLFVRKLSQGIPDVLFSSKFANWPTDSLATSRPQTATPVNRGMQRYKWKQAIMTDATSIACHLLRTEEKRDEIVMEDVAFDGTDENVVTERKDYWRLEGDDLVGIEPTNEWSRDGCYVLRWQYRVETRVGRLKGRTKTDEEEERETGRERLAFFYWLGRKSGVKEQGMCALRLSEMDKTKSPHIRMEEGSEPAIFLSLFNGMFTVRDAEQKSGDEDLFLVLAKSHGRSSFSQIDASCPLRSHGTYVRQSGGRSVVIAGMDSDIKDVRAAFSMWNGTDDKMESIVQGDDASIKWIEPREGSTKPRIYRILGSESDTVHQCRPGTTFPYSQLSPDSNILVDCGAVGWLWSELPLSDSVLNVASIMAAQRKFAVEVIERGSEPAEFKALFPRWEDEEEERKEDGKSRKLEEIIEERMSLTPAQAMQRRAELNEMIDIESIEKNLSEEVFEEMYGMTRDQFTALPHWKQLLVRKERGFF</sequence>
<dbReference type="PROSITE" id="PS51089">
    <property type="entry name" value="HP"/>
    <property type="match status" value="1"/>
</dbReference>
<dbReference type="PANTHER" id="PTHR11977:SF45">
    <property type="entry name" value="SUPERVILLIN"/>
    <property type="match status" value="1"/>
</dbReference>
<dbReference type="SUPFAM" id="SSF55753">
    <property type="entry name" value="Actin depolymerizing proteins"/>
    <property type="match status" value="3"/>
</dbReference>
<dbReference type="Pfam" id="PF00626">
    <property type="entry name" value="Gelsolin"/>
    <property type="match status" value="1"/>
</dbReference>
<dbReference type="GO" id="GO:0008154">
    <property type="term" value="P:actin polymerization or depolymerization"/>
    <property type="evidence" value="ECO:0007669"/>
    <property type="project" value="TreeGrafter"/>
</dbReference>
<feature type="domain" description="HP" evidence="2">
    <location>
        <begin position="810"/>
        <end position="874"/>
    </location>
</feature>
<evidence type="ECO:0000256" key="1">
    <source>
        <dbReference type="ARBA" id="ARBA00008418"/>
    </source>
</evidence>
<dbReference type="PANTHER" id="PTHR11977">
    <property type="entry name" value="VILLIN"/>
    <property type="match status" value="1"/>
</dbReference>
<dbReference type="InterPro" id="IPR003128">
    <property type="entry name" value="Villin_headpiece"/>
</dbReference>
<dbReference type="GO" id="GO:0015629">
    <property type="term" value="C:actin cytoskeleton"/>
    <property type="evidence" value="ECO:0007669"/>
    <property type="project" value="TreeGrafter"/>
</dbReference>
<dbReference type="InterPro" id="IPR029006">
    <property type="entry name" value="ADF-H/Gelsolin-like_dom_sf"/>
</dbReference>
<dbReference type="GO" id="GO:0051014">
    <property type="term" value="P:actin filament severing"/>
    <property type="evidence" value="ECO:0007669"/>
    <property type="project" value="TreeGrafter"/>
</dbReference>
<dbReference type="GO" id="GO:0051016">
    <property type="term" value="P:barbed-end actin filament capping"/>
    <property type="evidence" value="ECO:0007669"/>
    <property type="project" value="TreeGrafter"/>
</dbReference>
<evidence type="ECO:0000259" key="2">
    <source>
        <dbReference type="PROSITE" id="PS51089"/>
    </source>
</evidence>
<dbReference type="SMART" id="SM00153">
    <property type="entry name" value="VHP"/>
    <property type="match status" value="1"/>
</dbReference>
<dbReference type="AlphaFoldDB" id="A0AAV5WXB4"/>